<dbReference type="InterPro" id="IPR029033">
    <property type="entry name" value="His_PPase_superfam"/>
</dbReference>
<dbReference type="InterPro" id="IPR050275">
    <property type="entry name" value="PGM_Phosphatase"/>
</dbReference>
<dbReference type="Gene3D" id="3.40.50.1240">
    <property type="entry name" value="Phosphoglycerate mutase-like"/>
    <property type="match status" value="1"/>
</dbReference>
<dbReference type="PANTHER" id="PTHR48100:SF1">
    <property type="entry name" value="HISTIDINE PHOSPHATASE FAMILY PROTEIN-RELATED"/>
    <property type="match status" value="1"/>
</dbReference>
<dbReference type="PANTHER" id="PTHR48100">
    <property type="entry name" value="BROAD-SPECIFICITY PHOSPHATASE YOR283W-RELATED"/>
    <property type="match status" value="1"/>
</dbReference>
<reference evidence="1 2" key="1">
    <citation type="submission" date="2019-10" db="EMBL/GenBank/DDBJ databases">
        <title>Epibacterium sp. nov., isolated from seawater.</title>
        <authorList>
            <person name="Zhang X."/>
            <person name="Li N."/>
        </authorList>
    </citation>
    <scope>NUCLEOTIDE SEQUENCE [LARGE SCALE GENOMIC DNA]</scope>
    <source>
        <strain evidence="1 2">SM1979</strain>
    </source>
</reference>
<dbReference type="AlphaFoldDB" id="A0A843YKN7"/>
<proteinExistence type="predicted"/>
<name>A0A843YKN7_9RHOB</name>
<dbReference type="GO" id="GO:0016791">
    <property type="term" value="F:phosphatase activity"/>
    <property type="evidence" value="ECO:0007669"/>
    <property type="project" value="TreeGrafter"/>
</dbReference>
<dbReference type="GO" id="GO:0005737">
    <property type="term" value="C:cytoplasm"/>
    <property type="evidence" value="ECO:0007669"/>
    <property type="project" value="TreeGrafter"/>
</dbReference>
<accession>A0A843YKN7</accession>
<keyword evidence="2" id="KW-1185">Reference proteome</keyword>
<dbReference type="EMBL" id="WIBF01000010">
    <property type="protein sequence ID" value="MQQ09739.1"/>
    <property type="molecule type" value="Genomic_DNA"/>
</dbReference>
<comment type="caution">
    <text evidence="1">The sequence shown here is derived from an EMBL/GenBank/DDBJ whole genome shotgun (WGS) entry which is preliminary data.</text>
</comment>
<evidence type="ECO:0000313" key="2">
    <source>
        <dbReference type="Proteomes" id="UP000444174"/>
    </source>
</evidence>
<dbReference type="CDD" id="cd07067">
    <property type="entry name" value="HP_PGM_like"/>
    <property type="match status" value="1"/>
</dbReference>
<evidence type="ECO:0000313" key="1">
    <source>
        <dbReference type="EMBL" id="MQQ09739.1"/>
    </source>
</evidence>
<dbReference type="Pfam" id="PF00300">
    <property type="entry name" value="His_Phos_1"/>
    <property type="match status" value="1"/>
</dbReference>
<sequence>MTRFYLLRHGPTHAKSMVGWSDLPADLSDTAALARIHDYVPNDALVVSSDLSRAVETAHAVQGQRQRLPHDPRLREMHFGAWELRTWAELEAETPDHIRAFWETPGDVQPPDGESWNQLCTRVDTVFDDLATQYAGQNLLVVGHFGQILTQVQRADQLTAEEAFAHRIDNLSVTEVVKGSDGWSLQRINQIL</sequence>
<organism evidence="1 2">
    <name type="scientific">Tritonibacter litoralis</name>
    <dbReference type="NCBI Taxonomy" id="2662264"/>
    <lineage>
        <taxon>Bacteria</taxon>
        <taxon>Pseudomonadati</taxon>
        <taxon>Pseudomonadota</taxon>
        <taxon>Alphaproteobacteria</taxon>
        <taxon>Rhodobacterales</taxon>
        <taxon>Paracoccaceae</taxon>
        <taxon>Tritonibacter</taxon>
    </lineage>
</organism>
<dbReference type="SUPFAM" id="SSF53254">
    <property type="entry name" value="Phosphoglycerate mutase-like"/>
    <property type="match status" value="1"/>
</dbReference>
<protein>
    <submittedName>
        <fullName evidence="1">Histidine phosphatase family protein</fullName>
    </submittedName>
</protein>
<dbReference type="RefSeq" id="WP_343032596.1">
    <property type="nucleotide sequence ID" value="NZ_WIBF01000010.1"/>
</dbReference>
<dbReference type="InterPro" id="IPR013078">
    <property type="entry name" value="His_Pase_superF_clade-1"/>
</dbReference>
<gene>
    <name evidence="1" type="ORF">GFB49_14825</name>
</gene>
<dbReference type="Proteomes" id="UP000444174">
    <property type="component" value="Unassembled WGS sequence"/>
</dbReference>
<dbReference type="SMART" id="SM00855">
    <property type="entry name" value="PGAM"/>
    <property type="match status" value="1"/>
</dbReference>